<protein>
    <recommendedName>
        <fullName evidence="3">PNPLA domain-containing protein</fullName>
    </recommendedName>
</protein>
<dbReference type="InterPro" id="IPR016035">
    <property type="entry name" value="Acyl_Trfase/lysoPLipase"/>
</dbReference>
<evidence type="ECO:0000313" key="2">
    <source>
        <dbReference type="Proteomes" id="UP000018951"/>
    </source>
</evidence>
<proteinExistence type="predicted"/>
<accession>W2V2V4</accession>
<gene>
    <name evidence="1" type="ORF">P857_937</name>
</gene>
<dbReference type="STRING" id="1401685.P857_937"/>
<dbReference type="AlphaFoldDB" id="W2V2V4"/>
<dbReference type="SUPFAM" id="SSF52151">
    <property type="entry name" value="FabD/lysophospholipase-like"/>
    <property type="match status" value="1"/>
</dbReference>
<keyword evidence="2" id="KW-1185">Reference proteome</keyword>
<reference evidence="1 2" key="1">
    <citation type="journal article" date="2013" name="PLoS ONE">
        <title>Bacterial endosymbiosis in a chordate host: long-term co-evolution and conservation of secondary metabolism.</title>
        <authorList>
            <person name="Kwan J.C."/>
            <person name="Schmidt E.W."/>
        </authorList>
    </citation>
    <scope>NUCLEOTIDE SEQUENCE [LARGE SCALE GENOMIC DNA]</scope>
    <source>
        <strain evidence="2">L6</strain>
    </source>
</reference>
<dbReference type="EMBL" id="AXCJ01000001">
    <property type="protein sequence ID" value="ETO91763.1"/>
    <property type="molecule type" value="Genomic_DNA"/>
</dbReference>
<comment type="caution">
    <text evidence="1">The sequence shown here is derived from an EMBL/GenBank/DDBJ whole genome shotgun (WGS) entry which is preliminary data.</text>
</comment>
<name>W2V2V4_9RICK</name>
<sequence length="640" mass="72213">MKNTFTIKTFPNDQSREISDFADVKDLSHTALCFSGGGNRSMVNTMGQIRALKSIMINNNFNAFSNSRLVSAVSGGAWITWTFSFIGEDITDEEFLNGLVEDPAKLTLSSQEESDKSEDLGYLPDKCIAESITHDNLTLPRIIISLIFLHVFKGIEVHDLWKTFVSMTFLQKYGLFEPNQDNLSTRFFAYNQYELNKILKENSNLLQSKCDLFVIPSKTNTRRPFISCGSALVMRSENRQHEYEMIPLQFTPVFCGVINKCRGFGGAVTSFGFNSVFKESLDQGFVDVVQESNWSSGDVLAATSVAFSNFVHSSLPKELSLSDIACKEDMEIVANSIEALGLLKEKMSDSDDSEGLLSMISDIRSGVDLLKIVSKLRALLTSKVENDSVLSKKMQGLDAKDLLFVWLSQLIPRSDYWCFDAKTGDDTQSYFLDDGGNLENTAIAQAISYLDINSVISFSNSAQPLMNSDHGILCAHGKEIPDTRVMIIDYIPKLFGYKGYQDGLGYQLFEENSHHKDSYLKIFESSKFEELLKGLYASKNSGRYPFYRQSLTTVENKLFGIVAGRKIEVLWFYLDNSQNWYNKLNEEVQKKIDNDETFPNYSTFKMQYSAEEVNLSAHLSSWGVLQAKDEILDIMDNRSK</sequence>
<organism evidence="1 2">
    <name type="scientific">Candidatus Xenolissoclinum pacificiensis L6</name>
    <dbReference type="NCBI Taxonomy" id="1401685"/>
    <lineage>
        <taxon>Bacteria</taxon>
        <taxon>Pseudomonadati</taxon>
        <taxon>Pseudomonadota</taxon>
        <taxon>Alphaproteobacteria</taxon>
        <taxon>Rickettsiales</taxon>
        <taxon>Anaplasmataceae</taxon>
        <taxon>Candidatus Xenolissoclinum</taxon>
    </lineage>
</organism>
<evidence type="ECO:0008006" key="3">
    <source>
        <dbReference type="Google" id="ProtNLM"/>
    </source>
</evidence>
<dbReference type="Gene3D" id="3.40.1090.10">
    <property type="entry name" value="Cytosolic phospholipase A2 catalytic domain"/>
    <property type="match status" value="1"/>
</dbReference>
<evidence type="ECO:0000313" key="1">
    <source>
        <dbReference type="EMBL" id="ETO91763.1"/>
    </source>
</evidence>
<dbReference type="Proteomes" id="UP000018951">
    <property type="component" value="Unassembled WGS sequence"/>
</dbReference>